<keyword evidence="3" id="KW-1185">Reference proteome</keyword>
<evidence type="ECO:0000313" key="3">
    <source>
        <dbReference type="Proteomes" id="UP000282674"/>
    </source>
</evidence>
<dbReference type="SUPFAM" id="SSF103196">
    <property type="entry name" value="Roadblock/LC7 domain"/>
    <property type="match status" value="1"/>
</dbReference>
<dbReference type="EMBL" id="RFFG01000036">
    <property type="protein sequence ID" value="RMI42112.1"/>
    <property type="molecule type" value="Genomic_DNA"/>
</dbReference>
<evidence type="ECO:0000259" key="1">
    <source>
        <dbReference type="Pfam" id="PF03259"/>
    </source>
</evidence>
<name>A0A3M2LY26_9ACTN</name>
<dbReference type="Proteomes" id="UP000282674">
    <property type="component" value="Unassembled WGS sequence"/>
</dbReference>
<accession>A0A3M2LY26</accession>
<evidence type="ECO:0000313" key="2">
    <source>
        <dbReference type="EMBL" id="RMI42112.1"/>
    </source>
</evidence>
<organism evidence="2 3">
    <name type="scientific">Actinomadura harenae</name>
    <dbReference type="NCBI Taxonomy" id="2483351"/>
    <lineage>
        <taxon>Bacteria</taxon>
        <taxon>Bacillati</taxon>
        <taxon>Actinomycetota</taxon>
        <taxon>Actinomycetes</taxon>
        <taxon>Streptosporangiales</taxon>
        <taxon>Thermomonosporaceae</taxon>
        <taxon>Actinomadura</taxon>
    </lineage>
</organism>
<dbReference type="RefSeq" id="WP_122196106.1">
    <property type="nucleotide sequence ID" value="NZ_JBHSKC010000031.1"/>
</dbReference>
<dbReference type="OrthoDB" id="5187023at2"/>
<feature type="domain" description="Roadblock/LAMTOR2" evidence="1">
    <location>
        <begin position="22"/>
        <end position="80"/>
    </location>
</feature>
<dbReference type="AlphaFoldDB" id="A0A3M2LY26"/>
<comment type="caution">
    <text evidence="2">The sequence shown here is derived from an EMBL/GenBank/DDBJ whole genome shotgun (WGS) entry which is preliminary data.</text>
</comment>
<dbReference type="InterPro" id="IPR004942">
    <property type="entry name" value="Roadblock/LAMTOR2_dom"/>
</dbReference>
<sequence>MTFTHVTGPTPGVLDDADLAALLSNFLTPIPKVVSALLASGDGLRMAAMGYDEGSAAADQLAAIVSGMTSLSKGVCALFGAWATPPGQEGVMLLFPTLHQER</sequence>
<protein>
    <recommendedName>
        <fullName evidence="1">Roadblock/LAMTOR2 domain-containing protein</fullName>
    </recommendedName>
</protein>
<reference evidence="2 3" key="1">
    <citation type="submission" date="2018-10" db="EMBL/GenBank/DDBJ databases">
        <title>Isolation from soil.</title>
        <authorList>
            <person name="Hu J."/>
        </authorList>
    </citation>
    <scope>NUCLEOTIDE SEQUENCE [LARGE SCALE GENOMIC DNA]</scope>
    <source>
        <strain evidence="2 3">NEAU-Ht49</strain>
    </source>
</reference>
<proteinExistence type="predicted"/>
<gene>
    <name evidence="2" type="ORF">EBO15_20910</name>
</gene>
<dbReference type="Pfam" id="PF03259">
    <property type="entry name" value="Robl_LC7"/>
    <property type="match status" value="1"/>
</dbReference>
<dbReference type="Gene3D" id="3.30.450.30">
    <property type="entry name" value="Dynein light chain 2a, cytoplasmic"/>
    <property type="match status" value="1"/>
</dbReference>